<evidence type="ECO:0000313" key="2">
    <source>
        <dbReference type="EMBL" id="GAB0184173.1"/>
    </source>
</evidence>
<protein>
    <submittedName>
        <fullName evidence="2">Uncharacterized protein</fullName>
    </submittedName>
</protein>
<keyword evidence="1" id="KW-1133">Transmembrane helix</keyword>
<dbReference type="AlphaFoldDB" id="A0ABC9WFA4"/>
<sequence>MEGHALVTGWVSEGSSRTVGPEVVGSGSETVFGSAAVLLMAVAVAAGSAGVAVESVLAGLAAAGFAAAAAAADLAAAAAAAVDAGAAEDAEAVEAGSSGMR</sequence>
<feature type="transmembrane region" description="Helical" evidence="1">
    <location>
        <begin position="60"/>
        <end position="82"/>
    </location>
</feature>
<dbReference type="Proteomes" id="UP001623348">
    <property type="component" value="Unassembled WGS sequence"/>
</dbReference>
<feature type="transmembrane region" description="Helical" evidence="1">
    <location>
        <begin position="31"/>
        <end position="53"/>
    </location>
</feature>
<gene>
    <name evidence="2" type="ORF">GRJ2_000882600</name>
</gene>
<organism evidence="2 3">
    <name type="scientific">Grus japonensis</name>
    <name type="common">Japanese crane</name>
    <name type="synonym">Red-crowned crane</name>
    <dbReference type="NCBI Taxonomy" id="30415"/>
    <lineage>
        <taxon>Eukaryota</taxon>
        <taxon>Metazoa</taxon>
        <taxon>Chordata</taxon>
        <taxon>Craniata</taxon>
        <taxon>Vertebrata</taxon>
        <taxon>Euteleostomi</taxon>
        <taxon>Archelosauria</taxon>
        <taxon>Archosauria</taxon>
        <taxon>Dinosauria</taxon>
        <taxon>Saurischia</taxon>
        <taxon>Theropoda</taxon>
        <taxon>Coelurosauria</taxon>
        <taxon>Aves</taxon>
        <taxon>Neognathae</taxon>
        <taxon>Neoaves</taxon>
        <taxon>Gruiformes</taxon>
        <taxon>Gruidae</taxon>
        <taxon>Grus</taxon>
    </lineage>
</organism>
<reference evidence="2 3" key="1">
    <citation type="submission" date="2024-06" db="EMBL/GenBank/DDBJ databases">
        <title>The draft genome of Grus japonensis, version 3.</title>
        <authorList>
            <person name="Nabeshima K."/>
            <person name="Suzuki S."/>
            <person name="Onuma M."/>
        </authorList>
    </citation>
    <scope>NUCLEOTIDE SEQUENCE [LARGE SCALE GENOMIC DNA]</scope>
    <source>
        <strain evidence="2 3">451A</strain>
    </source>
</reference>
<keyword evidence="1" id="KW-0472">Membrane</keyword>
<proteinExistence type="predicted"/>
<evidence type="ECO:0000313" key="3">
    <source>
        <dbReference type="Proteomes" id="UP001623348"/>
    </source>
</evidence>
<evidence type="ECO:0000256" key="1">
    <source>
        <dbReference type="SAM" id="Phobius"/>
    </source>
</evidence>
<comment type="caution">
    <text evidence="2">The sequence shown here is derived from an EMBL/GenBank/DDBJ whole genome shotgun (WGS) entry which is preliminary data.</text>
</comment>
<accession>A0ABC9WFA4</accession>
<name>A0ABC9WFA4_GRUJA</name>
<keyword evidence="3" id="KW-1185">Reference proteome</keyword>
<dbReference type="EMBL" id="BAAFJT010000002">
    <property type="protein sequence ID" value="GAB0184173.1"/>
    <property type="molecule type" value="Genomic_DNA"/>
</dbReference>
<keyword evidence="1" id="KW-0812">Transmembrane</keyword>